<feature type="region of interest" description="Disordered" evidence="12">
    <location>
        <begin position="473"/>
        <end position="523"/>
    </location>
</feature>
<evidence type="ECO:0000256" key="3">
    <source>
        <dbReference type="ARBA" id="ARBA00007739"/>
    </source>
</evidence>
<reference evidence="16" key="1">
    <citation type="submission" date="2022-10" db="EMBL/GenBank/DDBJ databases">
        <title>Characterization and whole genome sequencing of a new Roseateles species, isolated from fresh water.</title>
        <authorList>
            <person name="Guliayeva D.Y."/>
            <person name="Akhremchuk A.E."/>
            <person name="Sikolenko M.A."/>
            <person name="Valentovich L.N."/>
            <person name="Sidarenka A.V."/>
        </authorList>
    </citation>
    <scope>NUCLEOTIDE SEQUENCE</scope>
    <source>
        <strain evidence="16">BIM B-1768</strain>
    </source>
</reference>
<evidence type="ECO:0000313" key="17">
    <source>
        <dbReference type="Proteomes" id="UP001064933"/>
    </source>
</evidence>
<keyword evidence="17" id="KW-1185">Reference proteome</keyword>
<dbReference type="InterPro" id="IPR036950">
    <property type="entry name" value="PBP_transglycosylase"/>
</dbReference>
<proteinExistence type="inferred from homology"/>
<evidence type="ECO:0000256" key="5">
    <source>
        <dbReference type="ARBA" id="ARBA00022670"/>
    </source>
</evidence>
<dbReference type="SUPFAM" id="SSF53955">
    <property type="entry name" value="Lysozyme-like"/>
    <property type="match status" value="1"/>
</dbReference>
<accession>A0ABY6B2Y5</accession>
<evidence type="ECO:0000259" key="15">
    <source>
        <dbReference type="Pfam" id="PF06832"/>
    </source>
</evidence>
<dbReference type="InterPro" id="IPR023346">
    <property type="entry name" value="Lysozyme-like_dom_sf"/>
</dbReference>
<keyword evidence="6" id="KW-0328">Glycosyltransferase</keyword>
<keyword evidence="7" id="KW-0808">Transferase</keyword>
<dbReference type="PANTHER" id="PTHR32282">
    <property type="entry name" value="BINDING PROTEIN TRANSPEPTIDASE, PUTATIVE-RELATED"/>
    <property type="match status" value="1"/>
</dbReference>
<evidence type="ECO:0000256" key="4">
    <source>
        <dbReference type="ARBA" id="ARBA00022645"/>
    </source>
</evidence>
<name>A0ABY6B2Y5_9BURK</name>
<comment type="similarity">
    <text evidence="3">In the N-terminal section; belongs to the glycosyltransferase 51 family.</text>
</comment>
<dbReference type="EC" id="2.4.99.28" evidence="10"/>
<evidence type="ECO:0000256" key="6">
    <source>
        <dbReference type="ARBA" id="ARBA00022676"/>
    </source>
</evidence>
<dbReference type="Gene3D" id="3.40.710.10">
    <property type="entry name" value="DD-peptidase/beta-lactamase superfamily"/>
    <property type="match status" value="2"/>
</dbReference>
<dbReference type="Pfam" id="PF00905">
    <property type="entry name" value="Transpeptidase"/>
    <property type="match status" value="1"/>
</dbReference>
<evidence type="ECO:0000313" key="16">
    <source>
        <dbReference type="EMBL" id="UXH79753.1"/>
    </source>
</evidence>
<dbReference type="InterPro" id="IPR001264">
    <property type="entry name" value="Glyco_trans_51"/>
</dbReference>
<dbReference type="RefSeq" id="WP_261759573.1">
    <property type="nucleotide sequence ID" value="NZ_CP104562.2"/>
</dbReference>
<dbReference type="PANTHER" id="PTHR32282:SF15">
    <property type="entry name" value="PENICILLIN-BINDING PROTEIN 1C"/>
    <property type="match status" value="1"/>
</dbReference>
<dbReference type="InterPro" id="IPR050396">
    <property type="entry name" value="Glycosyltr_51/Transpeptidase"/>
</dbReference>
<dbReference type="Proteomes" id="UP001064933">
    <property type="component" value="Chromosome"/>
</dbReference>
<keyword evidence="5" id="KW-0645">Protease</keyword>
<feature type="region of interest" description="Disordered" evidence="12">
    <location>
        <begin position="764"/>
        <end position="797"/>
    </location>
</feature>
<evidence type="ECO:0000256" key="2">
    <source>
        <dbReference type="ARBA" id="ARBA00007090"/>
    </source>
</evidence>
<comment type="pathway">
    <text evidence="1">Cell wall biogenesis; peptidoglycan biosynthesis.</text>
</comment>
<feature type="domain" description="Penicillin-binding C-terminal" evidence="15">
    <location>
        <begin position="675"/>
        <end position="758"/>
    </location>
</feature>
<evidence type="ECO:0000256" key="8">
    <source>
        <dbReference type="ARBA" id="ARBA00022801"/>
    </source>
</evidence>
<evidence type="ECO:0000256" key="12">
    <source>
        <dbReference type="SAM" id="MobiDB-lite"/>
    </source>
</evidence>
<dbReference type="Pfam" id="PF06832">
    <property type="entry name" value="BiPBP_C"/>
    <property type="match status" value="1"/>
</dbReference>
<dbReference type="EMBL" id="CP104562">
    <property type="protein sequence ID" value="UXH79753.1"/>
    <property type="molecule type" value="Genomic_DNA"/>
</dbReference>
<dbReference type="SUPFAM" id="SSF56601">
    <property type="entry name" value="beta-lactamase/transpeptidase-like"/>
    <property type="match status" value="1"/>
</dbReference>
<dbReference type="InterPro" id="IPR009647">
    <property type="entry name" value="PBP_C"/>
</dbReference>
<evidence type="ECO:0000259" key="14">
    <source>
        <dbReference type="Pfam" id="PF00912"/>
    </source>
</evidence>
<evidence type="ECO:0000256" key="11">
    <source>
        <dbReference type="ARBA" id="ARBA00049902"/>
    </source>
</evidence>
<gene>
    <name evidence="16" type="ORF">N4261_07630</name>
</gene>
<evidence type="ECO:0000259" key="13">
    <source>
        <dbReference type="Pfam" id="PF00905"/>
    </source>
</evidence>
<protein>
    <recommendedName>
        <fullName evidence="10">peptidoglycan glycosyltransferase</fullName>
        <ecNumber evidence="10">2.4.99.28</ecNumber>
    </recommendedName>
</protein>
<feature type="domain" description="Glycosyl transferase family 51" evidence="14">
    <location>
        <begin position="51"/>
        <end position="215"/>
    </location>
</feature>
<comment type="catalytic activity">
    <reaction evidence="11">
        <text>[GlcNAc-(1-&gt;4)-Mur2Ac(oyl-L-Ala-gamma-D-Glu-L-Lys-D-Ala-D-Ala)](n)-di-trans,octa-cis-undecaprenyl diphosphate + beta-D-GlcNAc-(1-&gt;4)-Mur2Ac(oyl-L-Ala-gamma-D-Glu-L-Lys-D-Ala-D-Ala)-di-trans,octa-cis-undecaprenyl diphosphate = [GlcNAc-(1-&gt;4)-Mur2Ac(oyl-L-Ala-gamma-D-Glu-L-Lys-D-Ala-D-Ala)](n+1)-di-trans,octa-cis-undecaprenyl diphosphate + di-trans,octa-cis-undecaprenyl diphosphate + H(+)</text>
        <dbReference type="Rhea" id="RHEA:23708"/>
        <dbReference type="Rhea" id="RHEA-COMP:9602"/>
        <dbReference type="Rhea" id="RHEA-COMP:9603"/>
        <dbReference type="ChEBI" id="CHEBI:15378"/>
        <dbReference type="ChEBI" id="CHEBI:58405"/>
        <dbReference type="ChEBI" id="CHEBI:60033"/>
        <dbReference type="ChEBI" id="CHEBI:78435"/>
        <dbReference type="EC" id="2.4.99.28"/>
    </reaction>
</comment>
<evidence type="ECO:0000256" key="7">
    <source>
        <dbReference type="ARBA" id="ARBA00022679"/>
    </source>
</evidence>
<organism evidence="16 17">
    <name type="scientific">Roseateles amylovorans</name>
    <dbReference type="NCBI Taxonomy" id="2978473"/>
    <lineage>
        <taxon>Bacteria</taxon>
        <taxon>Pseudomonadati</taxon>
        <taxon>Pseudomonadota</taxon>
        <taxon>Betaproteobacteria</taxon>
        <taxon>Burkholderiales</taxon>
        <taxon>Sphaerotilaceae</taxon>
        <taxon>Roseateles</taxon>
    </lineage>
</organism>
<feature type="compositionally biased region" description="Low complexity" evidence="12">
    <location>
        <begin position="767"/>
        <end position="782"/>
    </location>
</feature>
<dbReference type="Gene3D" id="1.10.3810.10">
    <property type="entry name" value="Biosynthetic peptidoglycan transglycosylase-like"/>
    <property type="match status" value="1"/>
</dbReference>
<keyword evidence="4" id="KW-0121">Carboxypeptidase</keyword>
<sequence length="797" mass="84381">MLAWGGIVGASAANAAELPSFEQTRAAHQTSDRLLLDRRGEPLQSMRLDLRHRTLAWVPLAQMSPALLHAILLSEDQHFYAHSGVDWSAVAASAWGNLWNTRTRGASTVTMQLAGLLDEDLAHRGGRSLTQKLGQTWVAGRLEKRWTKAQILEAYLNRVPLRGELIGVPAAAQALFGKRAAGLDARESAMLAVMLRGPNASAEVIATRACGLLKAMGSTCGGLPDEVGAVLRRKPLLLADTPQWAPHFARLALRADGPVGQRSTLDARWQRLATQSLRRQLAELDGRQVEDGAVVVLDNASGEVRVWVGSSGSLSEAAQVDHVLARRQPGSTLKPFVYELAIERRLITAASLLDDSPAQVPTGAGIYLPQNYDKTYRGWVTARAALGNSLNVPAVRVSLMLTPELLFERLNALGLQLPETGGFYGHSLALGSADVSLLALTNAYRALANGGRYSDVKLPVDIATGSATISTASLATPSGSTPPVSPPSSSAPPSPPSPSAFGRARPVTSPTTGMPPSANAAAAARAGPLSKPVVSRQVADARAAYIVGDMLSDNNARALTFGLASALALPFPAAVKTGTSKDMRDNWCIGWTSRYTVGVWVGNSSGQAMQQVSGVSGAAPIWRELMLALHAGSSPKPLAPPSGIVTREMQFEANGEPPRRELFVAGTEQSVIRLAATPVSIRNPAPGAIYALDPDIPPAAQRLRFAHEGHLDRQARAQWRLDGRVVGRGPSFDWMPMPGRHELALLDDRGRELQRVRFEVRGAGLRASGPPGAPPVGSATVASPGSGRPPVAPALIR</sequence>
<keyword evidence="9" id="KW-0511">Multifunctional enzyme</keyword>
<evidence type="ECO:0000256" key="9">
    <source>
        <dbReference type="ARBA" id="ARBA00023268"/>
    </source>
</evidence>
<dbReference type="InterPro" id="IPR001460">
    <property type="entry name" value="PCN-bd_Tpept"/>
</dbReference>
<feature type="compositionally biased region" description="Pro residues" evidence="12">
    <location>
        <begin position="483"/>
        <end position="498"/>
    </location>
</feature>
<dbReference type="InterPro" id="IPR012338">
    <property type="entry name" value="Beta-lactam/transpept-like"/>
</dbReference>
<evidence type="ECO:0000256" key="10">
    <source>
        <dbReference type="ARBA" id="ARBA00044770"/>
    </source>
</evidence>
<comment type="similarity">
    <text evidence="2">In the C-terminal section; belongs to the transpeptidase family.</text>
</comment>
<dbReference type="Pfam" id="PF00912">
    <property type="entry name" value="Transgly"/>
    <property type="match status" value="1"/>
</dbReference>
<evidence type="ECO:0000256" key="1">
    <source>
        <dbReference type="ARBA" id="ARBA00004752"/>
    </source>
</evidence>
<feature type="domain" description="Penicillin-binding protein transpeptidase" evidence="13">
    <location>
        <begin position="292"/>
        <end position="593"/>
    </location>
</feature>
<keyword evidence="8" id="KW-0378">Hydrolase</keyword>